<name>A0AAN9ISG4_CLITE</name>
<dbReference type="InterPro" id="IPR036890">
    <property type="entry name" value="HATPase_C_sf"/>
</dbReference>
<dbReference type="Proteomes" id="UP001359559">
    <property type="component" value="Unassembled WGS sequence"/>
</dbReference>
<gene>
    <name evidence="5" type="ORF">RJT34_20203</name>
</gene>
<dbReference type="InterPro" id="IPR020575">
    <property type="entry name" value="Hsp90_N"/>
</dbReference>
<evidence type="ECO:0008006" key="7">
    <source>
        <dbReference type="Google" id="ProtNLM"/>
    </source>
</evidence>
<keyword evidence="2" id="KW-0547">Nucleotide-binding</keyword>
<proteinExistence type="inferred from homology"/>
<evidence type="ECO:0000313" key="5">
    <source>
        <dbReference type="EMBL" id="KAK7285430.1"/>
    </source>
</evidence>
<dbReference type="PANTHER" id="PTHR11528">
    <property type="entry name" value="HEAT SHOCK PROTEIN 90 FAMILY MEMBER"/>
    <property type="match status" value="1"/>
</dbReference>
<accession>A0AAN9ISG4</accession>
<comment type="caution">
    <text evidence="5">The sequence shown here is derived from an EMBL/GenBank/DDBJ whole genome shotgun (WGS) entry which is preliminary data.</text>
</comment>
<keyword evidence="6" id="KW-1185">Reference proteome</keyword>
<evidence type="ECO:0000256" key="2">
    <source>
        <dbReference type="ARBA" id="ARBA00022741"/>
    </source>
</evidence>
<dbReference type="GO" id="GO:0051082">
    <property type="term" value="F:unfolded protein binding"/>
    <property type="evidence" value="ECO:0007669"/>
    <property type="project" value="InterPro"/>
</dbReference>
<keyword evidence="3" id="KW-0067">ATP-binding</keyword>
<dbReference type="GO" id="GO:0005524">
    <property type="term" value="F:ATP binding"/>
    <property type="evidence" value="ECO:0007669"/>
    <property type="project" value="UniProtKB-KW"/>
</dbReference>
<dbReference type="GO" id="GO:0140662">
    <property type="term" value="F:ATP-dependent protein folding chaperone"/>
    <property type="evidence" value="ECO:0007669"/>
    <property type="project" value="InterPro"/>
</dbReference>
<evidence type="ECO:0000256" key="3">
    <source>
        <dbReference type="ARBA" id="ARBA00022840"/>
    </source>
</evidence>
<evidence type="ECO:0000256" key="4">
    <source>
        <dbReference type="ARBA" id="ARBA00023186"/>
    </source>
</evidence>
<dbReference type="PRINTS" id="PR00775">
    <property type="entry name" value="HEATSHOCK90"/>
</dbReference>
<evidence type="ECO:0000313" key="6">
    <source>
        <dbReference type="Proteomes" id="UP001359559"/>
    </source>
</evidence>
<dbReference type="InterPro" id="IPR001404">
    <property type="entry name" value="Hsp90_fam"/>
</dbReference>
<organism evidence="5 6">
    <name type="scientific">Clitoria ternatea</name>
    <name type="common">Butterfly pea</name>
    <dbReference type="NCBI Taxonomy" id="43366"/>
    <lineage>
        <taxon>Eukaryota</taxon>
        <taxon>Viridiplantae</taxon>
        <taxon>Streptophyta</taxon>
        <taxon>Embryophyta</taxon>
        <taxon>Tracheophyta</taxon>
        <taxon>Spermatophyta</taxon>
        <taxon>Magnoliopsida</taxon>
        <taxon>eudicotyledons</taxon>
        <taxon>Gunneridae</taxon>
        <taxon>Pentapetalae</taxon>
        <taxon>rosids</taxon>
        <taxon>fabids</taxon>
        <taxon>Fabales</taxon>
        <taxon>Fabaceae</taxon>
        <taxon>Papilionoideae</taxon>
        <taxon>50 kb inversion clade</taxon>
        <taxon>NPAAA clade</taxon>
        <taxon>indigoferoid/millettioid clade</taxon>
        <taxon>Phaseoleae</taxon>
        <taxon>Clitoria</taxon>
    </lineage>
</organism>
<dbReference type="EMBL" id="JAYKXN010000005">
    <property type="protein sequence ID" value="KAK7285430.1"/>
    <property type="molecule type" value="Genomic_DNA"/>
</dbReference>
<dbReference type="AlphaFoldDB" id="A0AAN9ISG4"/>
<evidence type="ECO:0000256" key="1">
    <source>
        <dbReference type="ARBA" id="ARBA00008239"/>
    </source>
</evidence>
<protein>
    <recommendedName>
        <fullName evidence="7">Heat shock protein 90</fullName>
    </recommendedName>
</protein>
<keyword evidence="4" id="KW-0143">Chaperone</keyword>
<comment type="similarity">
    <text evidence="1">Belongs to the heat shock protein 90 family.</text>
</comment>
<sequence length="137" mass="15196">MPPHVSRLLDLIVHSLNSHKEVFLHELVSNASDSLDKLRFLSVTEPSLLGDVGDLDIRIKLDLDNGTITITDTGIRMTKEELIDCLGTITQSGTLKFLKVLKENKDLEAYNGLIDQVGVGFYSAFLITERVVVSTRV</sequence>
<dbReference type="GO" id="GO:0016887">
    <property type="term" value="F:ATP hydrolysis activity"/>
    <property type="evidence" value="ECO:0007669"/>
    <property type="project" value="InterPro"/>
</dbReference>
<dbReference type="SUPFAM" id="SSF55874">
    <property type="entry name" value="ATPase domain of HSP90 chaperone/DNA topoisomerase II/histidine kinase"/>
    <property type="match status" value="1"/>
</dbReference>
<reference evidence="5 6" key="1">
    <citation type="submission" date="2024-01" db="EMBL/GenBank/DDBJ databases">
        <title>The genomes of 5 underutilized Papilionoideae crops provide insights into root nodulation and disease resistance.</title>
        <authorList>
            <person name="Yuan L."/>
        </authorList>
    </citation>
    <scope>NUCLEOTIDE SEQUENCE [LARGE SCALE GENOMIC DNA]</scope>
    <source>
        <strain evidence="5">LY-2023</strain>
        <tissue evidence="5">Leaf</tissue>
    </source>
</reference>
<dbReference type="Gene3D" id="3.30.565.10">
    <property type="entry name" value="Histidine kinase-like ATPase, C-terminal domain"/>
    <property type="match status" value="1"/>
</dbReference>